<dbReference type="InterPro" id="IPR014729">
    <property type="entry name" value="Rossmann-like_a/b/a_fold"/>
</dbReference>
<dbReference type="PANTHER" id="PTHR43284">
    <property type="entry name" value="ASPARAGINE SYNTHETASE (GLUTAMINE-HYDROLYZING)"/>
    <property type="match status" value="1"/>
</dbReference>
<protein>
    <submittedName>
        <fullName evidence="2">Asparagine synthase-related protein</fullName>
    </submittedName>
</protein>
<reference evidence="2" key="1">
    <citation type="submission" date="2022-06" db="EMBL/GenBank/DDBJ databases">
        <title>Diverse halophilic archaea isolated from saline environments.</title>
        <authorList>
            <person name="Cui H.-L."/>
        </authorList>
    </citation>
    <scope>NUCLEOTIDE SEQUENCE</scope>
    <source>
        <strain evidence="2">WLHS1</strain>
    </source>
</reference>
<feature type="domain" description="Glutamine amidotransferase type-2" evidence="1">
    <location>
        <begin position="2"/>
        <end position="203"/>
    </location>
</feature>
<gene>
    <name evidence="2" type="ORF">NGM29_12290</name>
</gene>
<dbReference type="PANTHER" id="PTHR43284:SF1">
    <property type="entry name" value="ASPARAGINE SYNTHETASE"/>
    <property type="match status" value="1"/>
</dbReference>
<dbReference type="KEGG" id="sawl:NGM29_12290"/>
<dbReference type="SUPFAM" id="SSF56235">
    <property type="entry name" value="N-terminal nucleophile aminohydrolases (Ntn hydrolases)"/>
    <property type="match status" value="1"/>
</dbReference>
<dbReference type="InterPro" id="IPR051786">
    <property type="entry name" value="ASN_synthetase/amidase"/>
</dbReference>
<evidence type="ECO:0000313" key="3">
    <source>
        <dbReference type="Proteomes" id="UP001056855"/>
    </source>
</evidence>
<name>A0A9E7N8Q3_9EURY</name>
<dbReference type="GeneID" id="73290838"/>
<evidence type="ECO:0000259" key="1">
    <source>
        <dbReference type="PROSITE" id="PS51278"/>
    </source>
</evidence>
<proteinExistence type="predicted"/>
<dbReference type="InterPro" id="IPR001962">
    <property type="entry name" value="Asn_synthase"/>
</dbReference>
<dbReference type="GO" id="GO:0006529">
    <property type="term" value="P:asparagine biosynthetic process"/>
    <property type="evidence" value="ECO:0007669"/>
    <property type="project" value="InterPro"/>
</dbReference>
<dbReference type="AlphaFoldDB" id="A0A9E7N8Q3"/>
<dbReference type="Proteomes" id="UP001056855">
    <property type="component" value="Chromosome"/>
</dbReference>
<sequence length="615" mass="69278">MVGLTGRIGRSDEEPFAASLESLRHTDRLKATVTYDEGVVQLGHTAYPEYPIDSFERGRYRIRFEGKLYNVPNEKRREELERVAPLLFEDESADADTDDGFKSLLDWLLSVDGAFVLTVLDTATGELALCNDVLGRLPTYFYADEESMVFSRELRYVLESVDVEFDRLGAAQCLLFGYSLGDRTLVENVRRLRPGSLVRVRTDTVETSTQSVYTFSFDDPTHAHRSREQNATQLATRFVRACERRAGHFDTDLISLSGGLDSRSVLAGYHAAGCPVEAATMESPEYVPVSDVDIAQELAADFEVDWRTYDVGQPRGADLDTLVKTKNGHIGLMTSFVLTFLRHLEADYGASMAYITGDGGDKVLPDLTPTGSVRRGALVDYIVEENSILDIDQVSRITRVSEDAIRQSIREHVRTYPETTVDGLYTHFLLYERAANFLFEGEDRNRLFFWSDTPFYSLPFFRYAMNCPPEQKRRYNLYRSFLEALSPKAASRTHAVYGAPVSSRRHAAAALLDDVLSRHPAVLEVLKPIIKAVNDLETESNIDADTIDCIRQQVDRIKGVDVGLDTNELHRFLDTADDREKYAVYRIFAITSIVDDLSSSNRKSVLESREDAVFA</sequence>
<accession>A0A9E7N8Q3</accession>
<organism evidence="2 3">
    <name type="scientific">Natronosalvus rutilus</name>
    <dbReference type="NCBI Taxonomy" id="2953753"/>
    <lineage>
        <taxon>Archaea</taxon>
        <taxon>Methanobacteriati</taxon>
        <taxon>Methanobacteriota</taxon>
        <taxon>Stenosarchaea group</taxon>
        <taxon>Halobacteria</taxon>
        <taxon>Halobacteriales</taxon>
        <taxon>Natrialbaceae</taxon>
        <taxon>Natronosalvus</taxon>
    </lineage>
</organism>
<dbReference type="InterPro" id="IPR029055">
    <property type="entry name" value="Ntn_hydrolases_N"/>
</dbReference>
<evidence type="ECO:0000313" key="2">
    <source>
        <dbReference type="EMBL" id="UTF52564.1"/>
    </source>
</evidence>
<keyword evidence="3" id="KW-1185">Reference proteome</keyword>
<dbReference type="GO" id="GO:0004066">
    <property type="term" value="F:asparagine synthase (glutamine-hydrolyzing) activity"/>
    <property type="evidence" value="ECO:0007669"/>
    <property type="project" value="InterPro"/>
</dbReference>
<dbReference type="InterPro" id="IPR017932">
    <property type="entry name" value="GATase_2_dom"/>
</dbReference>
<dbReference type="Gene3D" id="3.40.50.620">
    <property type="entry name" value="HUPs"/>
    <property type="match status" value="1"/>
</dbReference>
<dbReference type="EMBL" id="CP100355">
    <property type="protein sequence ID" value="UTF52564.1"/>
    <property type="molecule type" value="Genomic_DNA"/>
</dbReference>
<dbReference type="PROSITE" id="PS51278">
    <property type="entry name" value="GATASE_TYPE_2"/>
    <property type="match status" value="1"/>
</dbReference>
<dbReference type="SUPFAM" id="SSF52402">
    <property type="entry name" value="Adenine nucleotide alpha hydrolases-like"/>
    <property type="match status" value="1"/>
</dbReference>
<dbReference type="RefSeq" id="WP_254156540.1">
    <property type="nucleotide sequence ID" value="NZ_CP100355.1"/>
</dbReference>
<dbReference type="Pfam" id="PF00733">
    <property type="entry name" value="Asn_synthase"/>
    <property type="match status" value="1"/>
</dbReference>
<dbReference type="Gene3D" id="3.60.20.10">
    <property type="entry name" value="Glutamine Phosphoribosylpyrophosphate, subunit 1, domain 1"/>
    <property type="match status" value="1"/>
</dbReference>